<protein>
    <submittedName>
        <fullName evidence="1">Uncharacterized protein</fullName>
    </submittedName>
</protein>
<name>A0A1G1YFC9_9BACT</name>
<gene>
    <name evidence="1" type="ORF">A3J59_01680</name>
</gene>
<proteinExistence type="predicted"/>
<organism evidence="1 2">
    <name type="scientific">Candidatus Buchananbacteria bacterium RIFCSPHIGHO2_02_FULL_56_16</name>
    <dbReference type="NCBI Taxonomy" id="1797542"/>
    <lineage>
        <taxon>Bacteria</taxon>
        <taxon>Candidatus Buchananiibacteriota</taxon>
    </lineage>
</organism>
<evidence type="ECO:0000313" key="1">
    <source>
        <dbReference type="EMBL" id="OGY51043.1"/>
    </source>
</evidence>
<dbReference type="EMBL" id="MHIL01000025">
    <property type="protein sequence ID" value="OGY51043.1"/>
    <property type="molecule type" value="Genomic_DNA"/>
</dbReference>
<evidence type="ECO:0000313" key="2">
    <source>
        <dbReference type="Proteomes" id="UP000177310"/>
    </source>
</evidence>
<dbReference type="AlphaFoldDB" id="A0A1G1YFC9"/>
<comment type="caution">
    <text evidence="1">The sequence shown here is derived from an EMBL/GenBank/DDBJ whole genome shotgun (WGS) entry which is preliminary data.</text>
</comment>
<sequence length="111" mass="12668">MDVHCCNCGESWEDYFLRHDLQAEEEQAPGTLAAHGWRFGKRSRSLIFHCPRCPKDGSGLPDAEKRMEALQLLADLLGEGGYTARTETFALLFFYPSFRKGRQTNESSRPR</sequence>
<accession>A0A1G1YFC9</accession>
<dbReference type="Proteomes" id="UP000177310">
    <property type="component" value="Unassembled WGS sequence"/>
</dbReference>
<reference evidence="1 2" key="1">
    <citation type="journal article" date="2016" name="Nat. Commun.">
        <title>Thousands of microbial genomes shed light on interconnected biogeochemical processes in an aquifer system.</title>
        <authorList>
            <person name="Anantharaman K."/>
            <person name="Brown C.T."/>
            <person name="Hug L.A."/>
            <person name="Sharon I."/>
            <person name="Castelle C.J."/>
            <person name="Probst A.J."/>
            <person name="Thomas B.C."/>
            <person name="Singh A."/>
            <person name="Wilkins M.J."/>
            <person name="Karaoz U."/>
            <person name="Brodie E.L."/>
            <person name="Williams K.H."/>
            <person name="Hubbard S.S."/>
            <person name="Banfield J.F."/>
        </authorList>
    </citation>
    <scope>NUCLEOTIDE SEQUENCE [LARGE SCALE GENOMIC DNA]</scope>
</reference>